<keyword evidence="1" id="KW-0378">Hydrolase</keyword>
<dbReference type="InterPro" id="IPR011042">
    <property type="entry name" value="6-blade_b-propeller_TolB-like"/>
</dbReference>
<protein>
    <submittedName>
        <fullName evidence="6">Gluconolactonase</fullName>
    </submittedName>
</protein>
<comment type="cofactor">
    <cofactor evidence="3">
        <name>Zn(2+)</name>
        <dbReference type="ChEBI" id="CHEBI:29105"/>
    </cofactor>
    <text evidence="3">Binds 1 divalent metal cation per subunit.</text>
</comment>
<proteinExistence type="predicted"/>
<dbReference type="EMBL" id="JFKE01000004">
    <property type="protein sequence ID" value="KAJ55467.1"/>
    <property type="molecule type" value="Genomic_DNA"/>
</dbReference>
<feature type="region of interest" description="Disordered" evidence="4">
    <location>
        <begin position="67"/>
        <end position="88"/>
    </location>
</feature>
<dbReference type="InterPro" id="IPR005511">
    <property type="entry name" value="SMP-30"/>
</dbReference>
<gene>
    <name evidence="6" type="ORF">ACMU_12275</name>
</gene>
<feature type="domain" description="SMP-30/Gluconolactonase/LRE-like region" evidence="5">
    <location>
        <begin position="35"/>
        <end position="290"/>
    </location>
</feature>
<evidence type="ECO:0000313" key="7">
    <source>
        <dbReference type="Proteomes" id="UP000026249"/>
    </source>
</evidence>
<dbReference type="GO" id="GO:0046872">
    <property type="term" value="F:metal ion binding"/>
    <property type="evidence" value="ECO:0007669"/>
    <property type="project" value="UniProtKB-KW"/>
</dbReference>
<evidence type="ECO:0000256" key="4">
    <source>
        <dbReference type="SAM" id="MobiDB-lite"/>
    </source>
</evidence>
<evidence type="ECO:0000259" key="5">
    <source>
        <dbReference type="Pfam" id="PF08450"/>
    </source>
</evidence>
<accession>A0A037ZIV8</accession>
<dbReference type="GO" id="GO:0016787">
    <property type="term" value="F:hydrolase activity"/>
    <property type="evidence" value="ECO:0007669"/>
    <property type="project" value="UniProtKB-KW"/>
</dbReference>
<reference evidence="6 7" key="1">
    <citation type="submission" date="2014-03" db="EMBL/GenBank/DDBJ databases">
        <title>Draft Genome Sequence of Actibacterium mucosum KCTC 23349, a Marine Alphaproteobacterium with Complex Ionic Requirements Isolated from Mediterranean Seawater at Malvarrosa Beach, Valencia, Spain.</title>
        <authorList>
            <person name="Arahal D.R."/>
            <person name="Shao Z."/>
            <person name="Lai Q."/>
            <person name="Pujalte M.J."/>
        </authorList>
    </citation>
    <scope>NUCLEOTIDE SEQUENCE [LARGE SCALE GENOMIC DNA]</scope>
    <source>
        <strain evidence="6 7">KCTC 23349</strain>
    </source>
</reference>
<dbReference type="STRING" id="1454373.ACMU_12275"/>
<dbReference type="Pfam" id="PF08450">
    <property type="entry name" value="SGL"/>
    <property type="match status" value="1"/>
</dbReference>
<feature type="active site" description="Proton donor/acceptor" evidence="2">
    <location>
        <position position="235"/>
    </location>
</feature>
<dbReference type="SUPFAM" id="SSF63829">
    <property type="entry name" value="Calcium-dependent phosphotriesterase"/>
    <property type="match status" value="1"/>
</dbReference>
<feature type="compositionally biased region" description="Polar residues" evidence="4">
    <location>
        <begin position="67"/>
        <end position="81"/>
    </location>
</feature>
<dbReference type="InterPro" id="IPR013658">
    <property type="entry name" value="SGL"/>
</dbReference>
<dbReference type="PANTHER" id="PTHR47572">
    <property type="entry name" value="LIPOPROTEIN-RELATED"/>
    <property type="match status" value="1"/>
</dbReference>
<comment type="caution">
    <text evidence="6">The sequence shown here is derived from an EMBL/GenBank/DDBJ whole genome shotgun (WGS) entry which is preliminary data.</text>
</comment>
<dbReference type="PRINTS" id="PR01790">
    <property type="entry name" value="SMP30FAMILY"/>
</dbReference>
<keyword evidence="3" id="KW-0479">Metal-binding</keyword>
<evidence type="ECO:0000256" key="3">
    <source>
        <dbReference type="PIRSR" id="PIRSR605511-2"/>
    </source>
</evidence>
<evidence type="ECO:0000256" key="2">
    <source>
        <dbReference type="PIRSR" id="PIRSR605511-1"/>
    </source>
</evidence>
<sequence>MANMYGPHLEVRDPAFRALCLANCHMEKLWDGGRWTEGPVYFGDGRYLLFSDIPNNRIIRFDETDNSTSVWRSPSRNSNGQTRDRQGRLISCEHSGRQVTRTEYDGQITVLASHFDGKRLNSPNDVVVSSDGAVWFTDPTYGIDGEYEGDHAISEIGGSHLYRIDPQTGAVEVACDDFVKPNGLAFSADESSLYVSDTGATHVPDGPRHIRRFDVANGKLSGGEVFSVCDAGLYDGFRLDVQGNIWASAADGVHCITPDGALIGKVLVNETVSNVCFGGPKRNRLYITATRSMWGVYMGVQGLPYF</sequence>
<dbReference type="PANTHER" id="PTHR47572:SF4">
    <property type="entry name" value="LACTONASE DRP35"/>
    <property type="match status" value="1"/>
</dbReference>
<feature type="binding site" evidence="3">
    <location>
        <position position="182"/>
    </location>
    <ligand>
        <name>a divalent metal cation</name>
        <dbReference type="ChEBI" id="CHEBI:60240"/>
    </ligand>
</feature>
<feature type="binding site" evidence="3">
    <location>
        <position position="235"/>
    </location>
    <ligand>
        <name>a divalent metal cation</name>
        <dbReference type="ChEBI" id="CHEBI:60240"/>
    </ligand>
</feature>
<feature type="binding site" evidence="3">
    <location>
        <position position="124"/>
    </location>
    <ligand>
        <name>substrate</name>
    </ligand>
</feature>
<evidence type="ECO:0000256" key="1">
    <source>
        <dbReference type="ARBA" id="ARBA00022801"/>
    </source>
</evidence>
<dbReference type="InterPro" id="IPR051262">
    <property type="entry name" value="SMP-30/CGR1_Lactonase"/>
</dbReference>
<keyword evidence="7" id="KW-1185">Reference proteome</keyword>
<evidence type="ECO:0000313" key="6">
    <source>
        <dbReference type="EMBL" id="KAJ55467.1"/>
    </source>
</evidence>
<keyword evidence="3" id="KW-0862">Zinc</keyword>
<dbReference type="Gene3D" id="2.120.10.30">
    <property type="entry name" value="TolB, C-terminal domain"/>
    <property type="match status" value="1"/>
</dbReference>
<name>A0A037ZIV8_9RHOB</name>
<dbReference type="Proteomes" id="UP000026249">
    <property type="component" value="Unassembled WGS sequence"/>
</dbReference>
<dbReference type="AlphaFoldDB" id="A0A037ZIV8"/>
<feature type="binding site" evidence="3">
    <location>
        <position position="37"/>
    </location>
    <ligand>
        <name>a divalent metal cation</name>
        <dbReference type="ChEBI" id="CHEBI:60240"/>
    </ligand>
</feature>
<organism evidence="6 7">
    <name type="scientific">Actibacterium mucosum KCTC 23349</name>
    <dbReference type="NCBI Taxonomy" id="1454373"/>
    <lineage>
        <taxon>Bacteria</taxon>
        <taxon>Pseudomonadati</taxon>
        <taxon>Pseudomonadota</taxon>
        <taxon>Alphaproteobacteria</taxon>
        <taxon>Rhodobacterales</taxon>
        <taxon>Roseobacteraceae</taxon>
        <taxon>Actibacterium</taxon>
    </lineage>
</organism>